<sequence length="60" mass="6490">MSKELNLKVDQDVECCGVSYPEGMEACCGSDESAKAAEKEECDWNSSEVAKNPHSVSCCK</sequence>
<dbReference type="Proteomes" id="UP000199687">
    <property type="component" value="Unassembled WGS sequence"/>
</dbReference>
<dbReference type="AlphaFoldDB" id="A0A1H9VR90"/>
<proteinExistence type="predicted"/>
<evidence type="ECO:0000313" key="1">
    <source>
        <dbReference type="EMBL" id="SES23753.1"/>
    </source>
</evidence>
<accession>A0A1H9VR90</accession>
<dbReference type="EMBL" id="FOGL01000026">
    <property type="protein sequence ID" value="SES23753.1"/>
    <property type="molecule type" value="Genomic_DNA"/>
</dbReference>
<gene>
    <name evidence="1" type="ORF">SAMN04487944_12613</name>
</gene>
<organism evidence="1 2">
    <name type="scientific">Gracilibacillus ureilyticus</name>
    <dbReference type="NCBI Taxonomy" id="531814"/>
    <lineage>
        <taxon>Bacteria</taxon>
        <taxon>Bacillati</taxon>
        <taxon>Bacillota</taxon>
        <taxon>Bacilli</taxon>
        <taxon>Bacillales</taxon>
        <taxon>Bacillaceae</taxon>
        <taxon>Gracilibacillus</taxon>
    </lineage>
</organism>
<keyword evidence="2" id="KW-1185">Reference proteome</keyword>
<reference evidence="1 2" key="1">
    <citation type="submission" date="2016-10" db="EMBL/GenBank/DDBJ databases">
        <authorList>
            <person name="de Groot N.N."/>
        </authorList>
    </citation>
    <scope>NUCLEOTIDE SEQUENCE [LARGE SCALE GENOMIC DNA]</scope>
    <source>
        <strain evidence="1 2">CGMCC 1.7727</strain>
    </source>
</reference>
<dbReference type="RefSeq" id="WP_089744035.1">
    <property type="nucleotide sequence ID" value="NZ_FOGL01000026.1"/>
</dbReference>
<name>A0A1H9VR90_9BACI</name>
<protein>
    <submittedName>
        <fullName evidence="1">Uncharacterized protein</fullName>
    </submittedName>
</protein>
<evidence type="ECO:0000313" key="2">
    <source>
        <dbReference type="Proteomes" id="UP000199687"/>
    </source>
</evidence>